<dbReference type="InterPro" id="IPR001895">
    <property type="entry name" value="RASGEF_cat_dom"/>
</dbReference>
<feature type="compositionally biased region" description="Low complexity" evidence="3">
    <location>
        <begin position="257"/>
        <end position="270"/>
    </location>
</feature>
<keyword evidence="8" id="KW-1185">Reference proteome</keyword>
<feature type="region of interest" description="Disordered" evidence="3">
    <location>
        <begin position="195"/>
        <end position="290"/>
    </location>
</feature>
<accession>A0AAW2ZF92</accession>
<dbReference type="Pfam" id="PF00618">
    <property type="entry name" value="RasGEF_N"/>
    <property type="match status" value="1"/>
</dbReference>
<dbReference type="GO" id="GO:0005085">
    <property type="term" value="F:guanyl-nucleotide exchange factor activity"/>
    <property type="evidence" value="ECO:0007669"/>
    <property type="project" value="UniProtKB-KW"/>
</dbReference>
<dbReference type="InterPro" id="IPR023578">
    <property type="entry name" value="Ras_GEF_dom_sf"/>
</dbReference>
<evidence type="ECO:0000256" key="1">
    <source>
        <dbReference type="ARBA" id="ARBA00022658"/>
    </source>
</evidence>
<dbReference type="Pfam" id="PF00617">
    <property type="entry name" value="RasGEF"/>
    <property type="match status" value="1"/>
</dbReference>
<dbReference type="PROSITE" id="PS50009">
    <property type="entry name" value="RASGEF_CAT"/>
    <property type="match status" value="1"/>
</dbReference>
<dbReference type="Proteomes" id="UP001431209">
    <property type="component" value="Unassembled WGS sequence"/>
</dbReference>
<evidence type="ECO:0000259" key="6">
    <source>
        <dbReference type="PROSITE" id="PS51444"/>
    </source>
</evidence>
<feature type="compositionally biased region" description="Acidic residues" evidence="3">
    <location>
        <begin position="196"/>
        <end position="210"/>
    </location>
</feature>
<sequence length="1013" mass="116270">MLITPDLSTIGRACMELTCSSKWMDMLKLILQVGNHFNSTNAEAFRMSTLTKLCDMKSNDNKISLLSYIKSYINERYTFLSHFYDDLINVDLARKTTDMPILQNKIANIGRGLTNISSLIQKKHGHMLAKMLHDFYFDNLDEHARAVEAHEQALEQLQTLSRLYGEDPMALTTKHTFFFENIWSFIESFKNCQTDSEADSDLDNTEESDENSFNMDAERYGTVTLRRVHRARTTNRDQRSSPISPSSPPNELPLPIPIRGTSQQQSTASPTSPPTLTPSPTQKSNTPGSVRVKKSLLGTIRGNLTQRNLHKSVANIFGDPNAEPVRAEIMNDDIQSANNHSEDNVDEEGNEKRMIKICKKINVKKKNLITPTRVFRYQGLLALCTSSCKTDYDAYLFNDLLILHCPKPDGNVDPLIQIDLDEMIVMSLPDQPNQKHCLCLQNFNGEQSVILSCYNTTSKEIWYTAFKDILDIKFFNDNWTQKINDNIEQHLTVTDDEPQSYYAYDLNTLYSDAVSEEPDGPLNIEFTNHTHEIASATLNKLLFKLAHPTEQDNNFLYTFMLTYKSFINTQDLLEFLIRRWNTPPPADVPFQTFKKTFLFPVRLRIVQILGYWVEHHYYNFREHSEILTQLTNFIAEQIKKTKMEAAADRLMLSTRSKNKQRDTFSHQQQERQKAQFQILQELIAKTDSKTANSTIITMMGTVGDGQTLPSTSTYVLPSTARGNKTILARKQSTRGNKTHRLIDLFENPDSPRSARDDFSSPREPIPKSLKESILLQFTSMDIAQQFCMIDFQSFSQIQPKECLNQAWNKSNQKRMAPNIYSMIERTNQMCDWAACEVLRCENIRDRKRALVKLIEIAEELTKLNNLNALKGIIGGLNSNAVFRLKKTWEGIDNKKLNVKDEMAALVSADKSFKLMRERVSSCLKEGSSCVVYVGAYLSDLTFIDQGNKDTINDKINFKKQKMLCSVIRNFQRLQKNPYSFPFHSCRDDLNDLSVPLNEDDMFEMSLQREARQN</sequence>
<comment type="caution">
    <text evidence="7">The sequence shown here is derived from an EMBL/GenBank/DDBJ whole genome shotgun (WGS) entry which is preliminary data.</text>
</comment>
<dbReference type="Gene3D" id="1.20.58.2220">
    <property type="entry name" value="Formin, FH2 domain"/>
    <property type="match status" value="1"/>
</dbReference>
<dbReference type="PANTHER" id="PTHR23113">
    <property type="entry name" value="GUANINE NUCLEOTIDE EXCHANGE FACTOR"/>
    <property type="match status" value="1"/>
</dbReference>
<dbReference type="InterPro" id="IPR000651">
    <property type="entry name" value="Ras-like_Gua-exchang_fac_N"/>
</dbReference>
<dbReference type="InterPro" id="IPR036964">
    <property type="entry name" value="RASGEF_cat_dom_sf"/>
</dbReference>
<evidence type="ECO:0000256" key="2">
    <source>
        <dbReference type="PROSITE-ProRule" id="PRU00168"/>
    </source>
</evidence>
<dbReference type="GO" id="GO:0007265">
    <property type="term" value="P:Ras protein signal transduction"/>
    <property type="evidence" value="ECO:0007669"/>
    <property type="project" value="TreeGrafter"/>
</dbReference>
<dbReference type="CDD" id="cd00155">
    <property type="entry name" value="RasGEF"/>
    <property type="match status" value="1"/>
</dbReference>
<dbReference type="GO" id="GO:0005886">
    <property type="term" value="C:plasma membrane"/>
    <property type="evidence" value="ECO:0007669"/>
    <property type="project" value="TreeGrafter"/>
</dbReference>
<gene>
    <name evidence="7" type="ORF">AKO1_008932</name>
</gene>
<protein>
    <submittedName>
        <fullName evidence="7">RasGEF</fullName>
    </submittedName>
</protein>
<evidence type="ECO:0000259" key="4">
    <source>
        <dbReference type="PROSITE" id="PS50009"/>
    </source>
</evidence>
<evidence type="ECO:0000313" key="8">
    <source>
        <dbReference type="Proteomes" id="UP001431209"/>
    </source>
</evidence>
<dbReference type="PROSITE" id="PS50212">
    <property type="entry name" value="RASGEF_NTER"/>
    <property type="match status" value="1"/>
</dbReference>
<dbReference type="Pfam" id="PF02181">
    <property type="entry name" value="FH2"/>
    <property type="match status" value="1"/>
</dbReference>
<dbReference type="Gene3D" id="1.10.840.10">
    <property type="entry name" value="Ras guanine-nucleotide exchange factors catalytic domain"/>
    <property type="match status" value="1"/>
</dbReference>
<dbReference type="PANTHER" id="PTHR23113:SF368">
    <property type="entry name" value="CELL DIVISION CONTROL PROTEIN 25"/>
    <property type="match status" value="1"/>
</dbReference>
<dbReference type="InterPro" id="IPR011993">
    <property type="entry name" value="PH-like_dom_sf"/>
</dbReference>
<dbReference type="CDD" id="cd06224">
    <property type="entry name" value="REM"/>
    <property type="match status" value="1"/>
</dbReference>
<dbReference type="PROSITE" id="PS51444">
    <property type="entry name" value="FH2"/>
    <property type="match status" value="1"/>
</dbReference>
<feature type="region of interest" description="Disordered" evidence="3">
    <location>
        <begin position="746"/>
        <end position="765"/>
    </location>
</feature>
<feature type="compositionally biased region" description="Pro residues" evidence="3">
    <location>
        <begin position="245"/>
        <end position="256"/>
    </location>
</feature>
<name>A0AAW2ZF92_9EUKA</name>
<evidence type="ECO:0000256" key="3">
    <source>
        <dbReference type="SAM" id="MobiDB-lite"/>
    </source>
</evidence>
<dbReference type="AlphaFoldDB" id="A0AAW2ZF92"/>
<dbReference type="SMART" id="SM00229">
    <property type="entry name" value="RasGEFN"/>
    <property type="match status" value="1"/>
</dbReference>
<feature type="domain" description="Ras-GEF" evidence="4">
    <location>
        <begin position="778"/>
        <end position="1011"/>
    </location>
</feature>
<dbReference type="InterPro" id="IPR015425">
    <property type="entry name" value="FH2_Formin"/>
</dbReference>
<dbReference type="SUPFAM" id="SSF48366">
    <property type="entry name" value="Ras GEF"/>
    <property type="match status" value="1"/>
</dbReference>
<feature type="domain" description="N-terminal Ras-GEF" evidence="5">
    <location>
        <begin position="529"/>
        <end position="658"/>
    </location>
</feature>
<dbReference type="Gene3D" id="2.30.29.30">
    <property type="entry name" value="Pleckstrin-homology domain (PH domain)/Phosphotyrosine-binding domain (PTB)"/>
    <property type="match status" value="1"/>
</dbReference>
<dbReference type="SMART" id="SM00147">
    <property type="entry name" value="RasGEF"/>
    <property type="match status" value="1"/>
</dbReference>
<feature type="domain" description="FH2" evidence="6">
    <location>
        <begin position="1"/>
        <end position="215"/>
    </location>
</feature>
<dbReference type="EMBL" id="JAOPGA020001408">
    <property type="protein sequence ID" value="KAL0488120.1"/>
    <property type="molecule type" value="Genomic_DNA"/>
</dbReference>
<proteinExistence type="predicted"/>
<dbReference type="InterPro" id="IPR008937">
    <property type="entry name" value="Ras-like_GEF"/>
</dbReference>
<feature type="compositionally biased region" description="Basic and acidic residues" evidence="3">
    <location>
        <begin position="752"/>
        <end position="765"/>
    </location>
</feature>
<dbReference type="SUPFAM" id="SSF50729">
    <property type="entry name" value="PH domain-like"/>
    <property type="match status" value="1"/>
</dbReference>
<evidence type="ECO:0000259" key="5">
    <source>
        <dbReference type="PROSITE" id="PS50212"/>
    </source>
</evidence>
<keyword evidence="1 2" id="KW-0344">Guanine-nucleotide releasing factor</keyword>
<evidence type="ECO:0000313" key="7">
    <source>
        <dbReference type="EMBL" id="KAL0488120.1"/>
    </source>
</evidence>
<dbReference type="Gene3D" id="1.20.870.10">
    <property type="entry name" value="Son of sevenless (SoS) protein Chain: S domain 1"/>
    <property type="match status" value="1"/>
</dbReference>
<dbReference type="InterPro" id="IPR042201">
    <property type="entry name" value="FH2_Formin_sf"/>
</dbReference>
<reference evidence="7 8" key="1">
    <citation type="submission" date="2024-03" db="EMBL/GenBank/DDBJ databases">
        <title>The Acrasis kona genome and developmental transcriptomes reveal deep origins of eukaryotic multicellular pathways.</title>
        <authorList>
            <person name="Sheikh S."/>
            <person name="Fu C.-J."/>
            <person name="Brown M.W."/>
            <person name="Baldauf S.L."/>
        </authorList>
    </citation>
    <scope>NUCLEOTIDE SEQUENCE [LARGE SCALE GENOMIC DNA]</scope>
    <source>
        <strain evidence="7 8">ATCC MYA-3509</strain>
    </source>
</reference>
<dbReference type="SUPFAM" id="SSF101447">
    <property type="entry name" value="Formin homology 2 domain (FH2 domain)"/>
    <property type="match status" value="1"/>
</dbReference>
<organism evidence="7 8">
    <name type="scientific">Acrasis kona</name>
    <dbReference type="NCBI Taxonomy" id="1008807"/>
    <lineage>
        <taxon>Eukaryota</taxon>
        <taxon>Discoba</taxon>
        <taxon>Heterolobosea</taxon>
        <taxon>Tetramitia</taxon>
        <taxon>Eutetramitia</taxon>
        <taxon>Acrasidae</taxon>
        <taxon>Acrasis</taxon>
    </lineage>
</organism>